<reference evidence="1 2" key="1">
    <citation type="submission" date="2021-03" db="EMBL/GenBank/DDBJ databases">
        <title>Genomic Encyclopedia of Type Strains, Phase IV (KMG-IV): sequencing the most valuable type-strain genomes for metagenomic binning, comparative biology and taxonomic classification.</title>
        <authorList>
            <person name="Goeker M."/>
        </authorList>
    </citation>
    <scope>NUCLEOTIDE SEQUENCE [LARGE SCALE GENOMIC DNA]</scope>
    <source>
        <strain evidence="1 2">DSM 22420</strain>
    </source>
</reference>
<evidence type="ECO:0000313" key="2">
    <source>
        <dbReference type="Proteomes" id="UP001519348"/>
    </source>
</evidence>
<protein>
    <recommendedName>
        <fullName evidence="3">GIY-YIG domain-containing protein</fullName>
    </recommendedName>
</protein>
<name>A0ABS4HL11_9STAP</name>
<evidence type="ECO:0000313" key="1">
    <source>
        <dbReference type="EMBL" id="MBP1951597.1"/>
    </source>
</evidence>
<organism evidence="1 2">
    <name type="scientific">Jeotgalicoccus aerolatus</name>
    <dbReference type="NCBI Taxonomy" id="709510"/>
    <lineage>
        <taxon>Bacteria</taxon>
        <taxon>Bacillati</taxon>
        <taxon>Bacillota</taxon>
        <taxon>Bacilli</taxon>
        <taxon>Bacillales</taxon>
        <taxon>Staphylococcaceae</taxon>
        <taxon>Jeotgalicoccus</taxon>
    </lineage>
</organism>
<gene>
    <name evidence="1" type="ORF">J2Z27_000632</name>
</gene>
<sequence>MLKYQIVNLELKWEGPFRIEDLRSLNNYETDYGIYQIYGNHLVYGENVLLYIGQANEQTFYTRITQHSYWLENHFIIYIGRLSGQVTPSHEIWHDKISAVEQLLIHIHAPAYNTANINSVNIDKVGHLHILNVGKYKSLLPEVSGTRWLREEEMLTEDVYRYKG</sequence>
<keyword evidence="2" id="KW-1185">Reference proteome</keyword>
<evidence type="ECO:0008006" key="3">
    <source>
        <dbReference type="Google" id="ProtNLM"/>
    </source>
</evidence>
<dbReference type="Proteomes" id="UP001519348">
    <property type="component" value="Unassembled WGS sequence"/>
</dbReference>
<proteinExistence type="predicted"/>
<dbReference type="RefSeq" id="WP_186090219.1">
    <property type="nucleotide sequence ID" value="NZ_BMCN01000001.1"/>
</dbReference>
<comment type="caution">
    <text evidence="1">The sequence shown here is derived from an EMBL/GenBank/DDBJ whole genome shotgun (WGS) entry which is preliminary data.</text>
</comment>
<accession>A0ABS4HL11</accession>
<dbReference type="EMBL" id="JAGGKN010000002">
    <property type="protein sequence ID" value="MBP1951597.1"/>
    <property type="molecule type" value="Genomic_DNA"/>
</dbReference>